<evidence type="ECO:0000256" key="7">
    <source>
        <dbReference type="ARBA" id="ARBA00023157"/>
    </source>
</evidence>
<keyword evidence="13" id="KW-1185">Reference proteome</keyword>
<dbReference type="PROSITE" id="PS51296">
    <property type="entry name" value="RIESKE"/>
    <property type="match status" value="1"/>
</dbReference>
<evidence type="ECO:0000313" key="13">
    <source>
        <dbReference type="Proteomes" id="UP000053171"/>
    </source>
</evidence>
<gene>
    <name evidence="12" type="ORF">AN277_0204940</name>
</gene>
<keyword evidence="4" id="KW-0479">Metal-binding</keyword>
<reference evidence="12" key="1">
    <citation type="submission" date="2016-06" db="EMBL/GenBank/DDBJ databases">
        <title>Identification of putative biosynthetic pathways for the production of bioactive secondary metabolites by the marine actinomycete Kocuria kristinae RUTW2-3.</title>
        <authorList>
            <person name="Waterworth S.C."/>
            <person name="Walmsley T.A."/>
            <person name="Matongo T."/>
            <person name="Davies-Coleman M.T."/>
            <person name="Dorrington R.A."/>
        </authorList>
    </citation>
    <scope>NUCLEOTIDE SEQUENCE [LARGE SCALE GENOMIC DNA]</scope>
    <source>
        <strain evidence="12">RUTW2-3</strain>
    </source>
</reference>
<dbReference type="PANTHER" id="PTHR10134">
    <property type="entry name" value="CYTOCHROME B-C1 COMPLEX SUBUNIT RIESKE, MITOCHONDRIAL"/>
    <property type="match status" value="1"/>
</dbReference>
<dbReference type="GO" id="GO:0016705">
    <property type="term" value="F:oxidoreductase activity, acting on paired donors, with incorporation or reduction of molecular oxygen"/>
    <property type="evidence" value="ECO:0007669"/>
    <property type="project" value="UniProtKB-ARBA"/>
</dbReference>
<feature type="region of interest" description="Disordered" evidence="10">
    <location>
        <begin position="1"/>
        <end position="43"/>
    </location>
</feature>
<evidence type="ECO:0000256" key="10">
    <source>
        <dbReference type="SAM" id="MobiDB-lite"/>
    </source>
</evidence>
<protein>
    <recommendedName>
        <fullName evidence="2">Cytochrome bc1 complex Rieske iron-sulfur subunit</fullName>
    </recommendedName>
    <alternativeName>
        <fullName evidence="8">Cytochrome bc1 reductase complex subunit QcrA</fullName>
    </alternativeName>
</protein>
<dbReference type="EMBL" id="LJBJ02000007">
    <property type="protein sequence ID" value="OAX52157.1"/>
    <property type="molecule type" value="Genomic_DNA"/>
</dbReference>
<dbReference type="GO" id="GO:0051537">
    <property type="term" value="F:2 iron, 2 sulfur cluster binding"/>
    <property type="evidence" value="ECO:0007669"/>
    <property type="project" value="UniProtKB-KW"/>
</dbReference>
<evidence type="ECO:0000256" key="4">
    <source>
        <dbReference type="ARBA" id="ARBA00022723"/>
    </source>
</evidence>
<dbReference type="CDD" id="cd03467">
    <property type="entry name" value="Rieske"/>
    <property type="match status" value="1"/>
</dbReference>
<dbReference type="InterPro" id="IPR006311">
    <property type="entry name" value="TAT_signal"/>
</dbReference>
<keyword evidence="6" id="KW-0411">Iron-sulfur</keyword>
<comment type="cofactor">
    <cofactor evidence="9">
        <name>[2Fe-2S] cluster</name>
        <dbReference type="ChEBI" id="CHEBI:190135"/>
    </cofactor>
</comment>
<evidence type="ECO:0000313" key="12">
    <source>
        <dbReference type="EMBL" id="OAX52157.1"/>
    </source>
</evidence>
<evidence type="ECO:0000256" key="2">
    <source>
        <dbReference type="ARBA" id="ARBA00015816"/>
    </source>
</evidence>
<dbReference type="RefSeq" id="WP_081275462.1">
    <property type="nucleotide sequence ID" value="NZ_LJBJ02000007.1"/>
</dbReference>
<accession>A0A199NTB6</accession>
<sequence>MPAENPRPRPEDAAENAARAEAAPGCACGHTDSAPACGSDGGVRTTTRRRALAGAGAAAGAAVLLAACGDGKDSATDAETIAEPLDLAGTDEVPEGGSVQKAKDGTTVLLAQPSKGEFKAFSTVCPHQGCTVNADGAQLTCPCHHSVFSIEDGSVQAGPAQKPLPEFTAQVKNGRIIVSS</sequence>
<dbReference type="Gene3D" id="2.102.10.10">
    <property type="entry name" value="Rieske [2Fe-2S] iron-sulphur domain"/>
    <property type="match status" value="1"/>
</dbReference>
<evidence type="ECO:0000256" key="9">
    <source>
        <dbReference type="ARBA" id="ARBA00034078"/>
    </source>
</evidence>
<comment type="function">
    <text evidence="1">Iron-sulfur subunit of the cytochrome bc1 complex, an essential component of the respiratory electron transport chain required for ATP synthesis. The bc1 complex catalyzes the oxidation of menaquinol and the reduction of cytochrome c in the respiratory chain. The bc1 complex operates through a Q-cycle mechanism that couples electron transfer to generation of the proton gradient that drives ATP synthesis.</text>
</comment>
<dbReference type="SUPFAM" id="SSF50022">
    <property type="entry name" value="ISP domain"/>
    <property type="match status" value="1"/>
</dbReference>
<dbReference type="PROSITE" id="PS51318">
    <property type="entry name" value="TAT"/>
    <property type="match status" value="1"/>
</dbReference>
<keyword evidence="5" id="KW-0408">Iron</keyword>
<keyword evidence="7" id="KW-1015">Disulfide bond</keyword>
<dbReference type="GO" id="GO:0004497">
    <property type="term" value="F:monooxygenase activity"/>
    <property type="evidence" value="ECO:0007669"/>
    <property type="project" value="UniProtKB-ARBA"/>
</dbReference>
<organism evidence="12 13">
    <name type="scientific">Rothia kristinae</name>
    <dbReference type="NCBI Taxonomy" id="37923"/>
    <lineage>
        <taxon>Bacteria</taxon>
        <taxon>Bacillati</taxon>
        <taxon>Actinomycetota</taxon>
        <taxon>Actinomycetes</taxon>
        <taxon>Micrococcales</taxon>
        <taxon>Micrococcaceae</taxon>
        <taxon>Rothia</taxon>
    </lineage>
</organism>
<feature type="compositionally biased region" description="Low complexity" evidence="10">
    <location>
        <begin position="15"/>
        <end position="24"/>
    </location>
</feature>
<dbReference type="InterPro" id="IPR017941">
    <property type="entry name" value="Rieske_2Fe-2S"/>
</dbReference>
<keyword evidence="3" id="KW-0001">2Fe-2S</keyword>
<evidence type="ECO:0000256" key="1">
    <source>
        <dbReference type="ARBA" id="ARBA00002494"/>
    </source>
</evidence>
<evidence type="ECO:0000256" key="8">
    <source>
        <dbReference type="ARBA" id="ARBA00029586"/>
    </source>
</evidence>
<dbReference type="Proteomes" id="UP000053171">
    <property type="component" value="Unassembled WGS sequence"/>
</dbReference>
<name>A0A199NTB6_9MICC</name>
<dbReference type="GO" id="GO:0016020">
    <property type="term" value="C:membrane"/>
    <property type="evidence" value="ECO:0007669"/>
    <property type="project" value="InterPro"/>
</dbReference>
<dbReference type="InterPro" id="IPR005805">
    <property type="entry name" value="Rieske_Fe-S_prot_C"/>
</dbReference>
<feature type="compositionally biased region" description="Basic and acidic residues" evidence="10">
    <location>
        <begin position="1"/>
        <end position="12"/>
    </location>
</feature>
<feature type="domain" description="Rieske" evidence="11">
    <location>
        <begin position="85"/>
        <end position="178"/>
    </location>
</feature>
<dbReference type="PRINTS" id="PR00162">
    <property type="entry name" value="RIESKE"/>
</dbReference>
<proteinExistence type="predicted"/>
<dbReference type="InterPro" id="IPR014349">
    <property type="entry name" value="Rieske_Fe-S_prot"/>
</dbReference>
<dbReference type="AlphaFoldDB" id="A0A199NTB6"/>
<evidence type="ECO:0000256" key="5">
    <source>
        <dbReference type="ARBA" id="ARBA00023004"/>
    </source>
</evidence>
<evidence type="ECO:0000256" key="3">
    <source>
        <dbReference type="ARBA" id="ARBA00022714"/>
    </source>
</evidence>
<comment type="caution">
    <text evidence="12">The sequence shown here is derived from an EMBL/GenBank/DDBJ whole genome shotgun (WGS) entry which is preliminary data.</text>
</comment>
<evidence type="ECO:0000256" key="6">
    <source>
        <dbReference type="ARBA" id="ARBA00023014"/>
    </source>
</evidence>
<dbReference type="GO" id="GO:0046872">
    <property type="term" value="F:metal ion binding"/>
    <property type="evidence" value="ECO:0007669"/>
    <property type="project" value="UniProtKB-KW"/>
</dbReference>
<evidence type="ECO:0000259" key="11">
    <source>
        <dbReference type="PROSITE" id="PS51296"/>
    </source>
</evidence>
<dbReference type="Pfam" id="PF00355">
    <property type="entry name" value="Rieske"/>
    <property type="match status" value="1"/>
</dbReference>
<dbReference type="InterPro" id="IPR036922">
    <property type="entry name" value="Rieske_2Fe-2S_sf"/>
</dbReference>